<dbReference type="AlphaFoldDB" id="A0A0L0C669"/>
<sequence length="83" mass="9608">MLLTPEKGRKSTTAKMQDYHLKPSDSYLMKGKVLLTTTHNTFWMRNKCFSTDDVDRLIEMLTNCNTDHLLIESAVQHVLSVHK</sequence>
<dbReference type="EMBL" id="JRES01000842">
    <property type="protein sequence ID" value="KNC27785.1"/>
    <property type="molecule type" value="Genomic_DNA"/>
</dbReference>
<organism evidence="1 2">
    <name type="scientific">Lucilia cuprina</name>
    <name type="common">Green bottle fly</name>
    <name type="synonym">Australian sheep blowfly</name>
    <dbReference type="NCBI Taxonomy" id="7375"/>
    <lineage>
        <taxon>Eukaryota</taxon>
        <taxon>Metazoa</taxon>
        <taxon>Ecdysozoa</taxon>
        <taxon>Arthropoda</taxon>
        <taxon>Hexapoda</taxon>
        <taxon>Insecta</taxon>
        <taxon>Pterygota</taxon>
        <taxon>Neoptera</taxon>
        <taxon>Endopterygota</taxon>
        <taxon>Diptera</taxon>
        <taxon>Brachycera</taxon>
        <taxon>Muscomorpha</taxon>
        <taxon>Oestroidea</taxon>
        <taxon>Calliphoridae</taxon>
        <taxon>Luciliinae</taxon>
        <taxon>Lucilia</taxon>
    </lineage>
</organism>
<evidence type="ECO:0000313" key="2">
    <source>
        <dbReference type="Proteomes" id="UP000037069"/>
    </source>
</evidence>
<comment type="caution">
    <text evidence="1">The sequence shown here is derived from an EMBL/GenBank/DDBJ whole genome shotgun (WGS) entry which is preliminary data.</text>
</comment>
<proteinExistence type="predicted"/>
<evidence type="ECO:0000313" key="1">
    <source>
        <dbReference type="EMBL" id="KNC27785.1"/>
    </source>
</evidence>
<keyword evidence="2" id="KW-1185">Reference proteome</keyword>
<gene>
    <name evidence="1" type="ORF">FF38_07990</name>
</gene>
<accession>A0A0L0C669</accession>
<dbReference type="Proteomes" id="UP000037069">
    <property type="component" value="Unassembled WGS sequence"/>
</dbReference>
<protein>
    <submittedName>
        <fullName evidence="1">Uncharacterized protein</fullName>
    </submittedName>
</protein>
<name>A0A0L0C669_LUCCU</name>
<reference evidence="1 2" key="1">
    <citation type="journal article" date="2015" name="Nat. Commun.">
        <title>Lucilia cuprina genome unlocks parasitic fly biology to underpin future interventions.</title>
        <authorList>
            <person name="Anstead C.A."/>
            <person name="Korhonen P.K."/>
            <person name="Young N.D."/>
            <person name="Hall R.S."/>
            <person name="Jex A.R."/>
            <person name="Murali S.C."/>
            <person name="Hughes D.S."/>
            <person name="Lee S.F."/>
            <person name="Perry T."/>
            <person name="Stroehlein A.J."/>
            <person name="Ansell B.R."/>
            <person name="Breugelmans B."/>
            <person name="Hofmann A."/>
            <person name="Qu J."/>
            <person name="Dugan S."/>
            <person name="Lee S.L."/>
            <person name="Chao H."/>
            <person name="Dinh H."/>
            <person name="Han Y."/>
            <person name="Doddapaneni H.V."/>
            <person name="Worley K.C."/>
            <person name="Muzny D.M."/>
            <person name="Ioannidis P."/>
            <person name="Waterhouse R.M."/>
            <person name="Zdobnov E.M."/>
            <person name="James P.J."/>
            <person name="Bagnall N.H."/>
            <person name="Kotze A.C."/>
            <person name="Gibbs R.A."/>
            <person name="Richards S."/>
            <person name="Batterham P."/>
            <person name="Gasser R.B."/>
        </authorList>
    </citation>
    <scope>NUCLEOTIDE SEQUENCE [LARGE SCALE GENOMIC DNA]</scope>
    <source>
        <strain evidence="1 2">LS</strain>
        <tissue evidence="1">Full body</tissue>
    </source>
</reference>